<organism evidence="2 3">
    <name type="scientific">Carboxydothermus hydrogenoformans (strain ATCC BAA-161 / DSM 6008 / Z-2901)</name>
    <dbReference type="NCBI Taxonomy" id="246194"/>
    <lineage>
        <taxon>Bacteria</taxon>
        <taxon>Bacillati</taxon>
        <taxon>Bacillota</taxon>
        <taxon>Clostridia</taxon>
        <taxon>Thermoanaerobacterales</taxon>
        <taxon>Thermoanaerobacteraceae</taxon>
        <taxon>Carboxydothermus</taxon>
    </lineage>
</organism>
<evidence type="ECO:0000313" key="3">
    <source>
        <dbReference type="Proteomes" id="UP000002706"/>
    </source>
</evidence>
<reference evidence="2 3" key="1">
    <citation type="journal article" date="2005" name="PLoS Genet.">
        <title>Life in hot carbon monoxide: the complete genome sequence of Carboxydothermus hydrogenoformans Z-2901.</title>
        <authorList>
            <person name="Wu M."/>
            <person name="Ren Q."/>
            <person name="Durkin A.S."/>
            <person name="Daugherty S.C."/>
            <person name="Brinkac L.M."/>
            <person name="Dodson R.J."/>
            <person name="Madupu R."/>
            <person name="Sullivan S.A."/>
            <person name="Kolonay J.F."/>
            <person name="Haft D.H."/>
            <person name="Nelson W.C."/>
            <person name="Tallon L.J."/>
            <person name="Jones K.M."/>
            <person name="Ulrich L.E."/>
            <person name="Gonzalez J.M."/>
            <person name="Zhulin I.B."/>
            <person name="Robb F.T."/>
            <person name="Eisen J.A."/>
        </authorList>
    </citation>
    <scope>NUCLEOTIDE SEQUENCE [LARGE SCALE GENOMIC DNA]</scope>
    <source>
        <strain evidence="3">ATCC BAA-161 / DSM 6008 / Z-2901</strain>
    </source>
</reference>
<dbReference type="Gene3D" id="3.40.980.10">
    <property type="entry name" value="MoaB/Mog-like domain"/>
    <property type="match status" value="1"/>
</dbReference>
<dbReference type="Proteomes" id="UP000002706">
    <property type="component" value="Chromosome"/>
</dbReference>
<dbReference type="InterPro" id="IPR036425">
    <property type="entry name" value="MoaB/Mog-like_dom_sf"/>
</dbReference>
<dbReference type="eggNOG" id="COG0303">
    <property type="taxonomic scope" value="Bacteria"/>
</dbReference>
<evidence type="ECO:0000259" key="1">
    <source>
        <dbReference type="SMART" id="SM00852"/>
    </source>
</evidence>
<dbReference type="STRING" id="246194.CHY_1309"/>
<dbReference type="Pfam" id="PF00994">
    <property type="entry name" value="MoCF_biosynth"/>
    <property type="match status" value="1"/>
</dbReference>
<sequence length="182" mass="19676">MDDITIEEVVIIPTGGEIKQGIVLDTNSPKLMELILKKWPDCKVIRTPPPEDDISAIQKEVKKWGKCKGIIFITGGAGGGKKFNSGLTVDCTHVAVLELIQNAESVEIHGSNGHLLAKIVVGKYEEKVIITLPGPTVEAVSGAKAALKVLDKGLLDCKVIAFEVADAIFSQYPQKEKILNQY</sequence>
<evidence type="ECO:0000313" key="2">
    <source>
        <dbReference type="EMBL" id="ABB15061.1"/>
    </source>
</evidence>
<proteinExistence type="predicted"/>
<name>Q3ACJ1_CARHZ</name>
<dbReference type="KEGG" id="chy:CHY_1309"/>
<keyword evidence="3" id="KW-1185">Reference proteome</keyword>
<dbReference type="InterPro" id="IPR001453">
    <property type="entry name" value="MoaB/Mog_dom"/>
</dbReference>
<feature type="domain" description="MoaB/Mog" evidence="1">
    <location>
        <begin position="10"/>
        <end position="153"/>
    </location>
</feature>
<dbReference type="SMART" id="SM00852">
    <property type="entry name" value="MoCF_biosynth"/>
    <property type="match status" value="1"/>
</dbReference>
<dbReference type="RefSeq" id="WP_011344219.1">
    <property type="nucleotide sequence ID" value="NC_007503.1"/>
</dbReference>
<dbReference type="InParanoid" id="Q3ACJ1"/>
<dbReference type="HOGENOM" id="CLU_1524399_0_0_9"/>
<gene>
    <name evidence="2" type="ordered locus">CHY_1309</name>
</gene>
<accession>Q3ACJ1</accession>
<protein>
    <submittedName>
        <fullName evidence="2">Probable molybdopterin binding domain protein</fullName>
    </submittedName>
</protein>
<dbReference type="AlphaFoldDB" id="Q3ACJ1"/>
<dbReference type="EMBL" id="CP000141">
    <property type="protein sequence ID" value="ABB15061.1"/>
    <property type="molecule type" value="Genomic_DNA"/>
</dbReference>
<dbReference type="SUPFAM" id="SSF53218">
    <property type="entry name" value="Molybdenum cofactor biosynthesis proteins"/>
    <property type="match status" value="1"/>
</dbReference>